<sequence length="114" mass="13333">MRLQHLEVSTVSVAPFPRSHLSFSSIRHNRRNRHETPELFEDVLKTQDDVFLRGPSGQYISYDLFGNGMVITDGDLWFYHRKTASHLFSMQMMKDVMEATVRQKLDVFLDVLDT</sequence>
<dbReference type="InterPro" id="IPR036396">
    <property type="entry name" value="Cyt_P450_sf"/>
</dbReference>
<proteinExistence type="inferred from homology"/>
<evidence type="ECO:0008006" key="7">
    <source>
        <dbReference type="Google" id="ProtNLM"/>
    </source>
</evidence>
<dbReference type="Proteomes" id="UP000440732">
    <property type="component" value="Unassembled WGS sequence"/>
</dbReference>
<keyword evidence="3" id="KW-0560">Oxidoreductase</keyword>
<evidence type="ECO:0000256" key="3">
    <source>
        <dbReference type="ARBA" id="ARBA00023002"/>
    </source>
</evidence>
<evidence type="ECO:0000256" key="1">
    <source>
        <dbReference type="ARBA" id="ARBA00010617"/>
    </source>
</evidence>
<organism evidence="5 6">
    <name type="scientific">Phytophthora fragariae</name>
    <dbReference type="NCBI Taxonomy" id="53985"/>
    <lineage>
        <taxon>Eukaryota</taxon>
        <taxon>Sar</taxon>
        <taxon>Stramenopiles</taxon>
        <taxon>Oomycota</taxon>
        <taxon>Peronosporomycetes</taxon>
        <taxon>Peronosporales</taxon>
        <taxon>Peronosporaceae</taxon>
        <taxon>Phytophthora</taxon>
    </lineage>
</organism>
<evidence type="ECO:0000256" key="2">
    <source>
        <dbReference type="ARBA" id="ARBA00022723"/>
    </source>
</evidence>
<protein>
    <recommendedName>
        <fullName evidence="7">Cytochrome P450</fullName>
    </recommendedName>
</protein>
<evidence type="ECO:0000313" key="6">
    <source>
        <dbReference type="Proteomes" id="UP000440732"/>
    </source>
</evidence>
<dbReference type="GO" id="GO:0020037">
    <property type="term" value="F:heme binding"/>
    <property type="evidence" value="ECO:0007669"/>
    <property type="project" value="InterPro"/>
</dbReference>
<comment type="similarity">
    <text evidence="1">Belongs to the cytochrome P450 family.</text>
</comment>
<keyword evidence="2" id="KW-0479">Metal-binding</keyword>
<dbReference type="GO" id="GO:0005506">
    <property type="term" value="F:iron ion binding"/>
    <property type="evidence" value="ECO:0007669"/>
    <property type="project" value="InterPro"/>
</dbReference>
<gene>
    <name evidence="5" type="ORF">PF006_g24971</name>
</gene>
<comment type="caution">
    <text evidence="5">The sequence shown here is derived from an EMBL/GenBank/DDBJ whole genome shotgun (WGS) entry which is preliminary data.</text>
</comment>
<name>A0A6A3R744_9STRA</name>
<dbReference type="AlphaFoldDB" id="A0A6A3R744"/>
<evidence type="ECO:0000313" key="5">
    <source>
        <dbReference type="EMBL" id="KAE9091233.1"/>
    </source>
</evidence>
<evidence type="ECO:0000256" key="4">
    <source>
        <dbReference type="ARBA" id="ARBA00023004"/>
    </source>
</evidence>
<accession>A0A6A3R744</accession>
<dbReference type="Gene3D" id="1.10.630.10">
    <property type="entry name" value="Cytochrome P450"/>
    <property type="match status" value="1"/>
</dbReference>
<dbReference type="PANTHER" id="PTHR24296">
    <property type="entry name" value="CYTOCHROME P450"/>
    <property type="match status" value="1"/>
</dbReference>
<dbReference type="SUPFAM" id="SSF48264">
    <property type="entry name" value="Cytochrome P450"/>
    <property type="match status" value="1"/>
</dbReference>
<dbReference type="GO" id="GO:0004497">
    <property type="term" value="F:monooxygenase activity"/>
    <property type="evidence" value="ECO:0007669"/>
    <property type="project" value="InterPro"/>
</dbReference>
<keyword evidence="4" id="KW-0408">Iron</keyword>
<dbReference type="EMBL" id="QXGA01002843">
    <property type="protein sequence ID" value="KAE9091233.1"/>
    <property type="molecule type" value="Genomic_DNA"/>
</dbReference>
<dbReference type="GO" id="GO:0016705">
    <property type="term" value="F:oxidoreductase activity, acting on paired donors, with incorporation or reduction of molecular oxygen"/>
    <property type="evidence" value="ECO:0007669"/>
    <property type="project" value="InterPro"/>
</dbReference>
<reference evidence="5 6" key="1">
    <citation type="submission" date="2018-08" db="EMBL/GenBank/DDBJ databases">
        <title>Genomic investigation of the strawberry pathogen Phytophthora fragariae indicates pathogenicity is determined by transcriptional variation in three key races.</title>
        <authorList>
            <person name="Adams T.M."/>
            <person name="Armitage A.D."/>
            <person name="Sobczyk M.K."/>
            <person name="Bates H.J."/>
            <person name="Dunwell J.M."/>
            <person name="Nellist C.F."/>
            <person name="Harrison R.J."/>
        </authorList>
    </citation>
    <scope>NUCLEOTIDE SEQUENCE [LARGE SCALE GENOMIC DNA]</scope>
    <source>
        <strain evidence="5 6">NOV-5</strain>
    </source>
</reference>